<reference evidence="5 6" key="1">
    <citation type="submission" date="2021-07" db="EMBL/GenBank/DDBJ databases">
        <title>Flavobacterium WSW3-B6 sp.nov, isolated from seaweed.</title>
        <authorList>
            <person name="Muhammad N."/>
            <person name="Ho H."/>
            <person name="Lee Y.-J."/>
            <person name="Nguyen T."/>
            <person name="Ho J."/>
            <person name="Kim S.-G."/>
        </authorList>
    </citation>
    <scope>NUCLEOTIDE SEQUENCE [LARGE SCALE GENOMIC DNA]</scope>
    <source>
        <strain evidence="5 6">WSW3-B6</strain>
    </source>
</reference>
<dbReference type="InterPro" id="IPR022720">
    <property type="entry name" value="Motility-assoc_prot_GldM_N"/>
</dbReference>
<dbReference type="Pfam" id="PF21602">
    <property type="entry name" value="GldM_3rd"/>
    <property type="match status" value="1"/>
</dbReference>
<dbReference type="InterPro" id="IPR019859">
    <property type="entry name" value="Motility-assoc_prot_GldM"/>
</dbReference>
<keyword evidence="6" id="KW-1185">Reference proteome</keyword>
<dbReference type="InterPro" id="IPR048406">
    <property type="entry name" value="GldM_Ig-like-2"/>
</dbReference>
<dbReference type="Pfam" id="PF21601">
    <property type="entry name" value="GldM_2nd"/>
    <property type="match status" value="1"/>
</dbReference>
<dbReference type="Proteomes" id="UP000825381">
    <property type="component" value="Chromosome"/>
</dbReference>
<evidence type="ECO:0000259" key="4">
    <source>
        <dbReference type="Pfam" id="PF21602"/>
    </source>
</evidence>
<dbReference type="Pfam" id="PF12080">
    <property type="entry name" value="GldM_4th"/>
    <property type="match status" value="1"/>
</dbReference>
<proteinExistence type="predicted"/>
<dbReference type="InterPro" id="IPR048405">
    <property type="entry name" value="GldM_Ig-like-1"/>
</dbReference>
<gene>
    <name evidence="5" type="primary">gldM</name>
    <name evidence="5" type="ORF">K1I41_06350</name>
</gene>
<evidence type="ECO:0000259" key="2">
    <source>
        <dbReference type="Pfam" id="PF12081"/>
    </source>
</evidence>
<evidence type="ECO:0000313" key="5">
    <source>
        <dbReference type="EMBL" id="QYJ67194.1"/>
    </source>
</evidence>
<accession>A0ABX8V949</accession>
<name>A0ABX8V949_9FLAO</name>
<evidence type="ECO:0000259" key="3">
    <source>
        <dbReference type="Pfam" id="PF21601"/>
    </source>
</evidence>
<evidence type="ECO:0000313" key="6">
    <source>
        <dbReference type="Proteomes" id="UP000825381"/>
    </source>
</evidence>
<dbReference type="Pfam" id="PF12081">
    <property type="entry name" value="GldM_1st"/>
    <property type="match status" value="1"/>
</dbReference>
<feature type="domain" description="Gliding motility-associated protein GldM second immunoglobulin-like" evidence="4">
    <location>
        <begin position="327"/>
        <end position="408"/>
    </location>
</feature>
<evidence type="ECO:0000259" key="1">
    <source>
        <dbReference type="Pfam" id="PF12080"/>
    </source>
</evidence>
<dbReference type="InterPro" id="IPR022719">
    <property type="entry name" value="Motility-assoc_prot_GldM_C"/>
</dbReference>
<feature type="domain" description="Gliding motility-associated protein GldM N-terminal" evidence="2">
    <location>
        <begin position="31"/>
        <end position="222"/>
    </location>
</feature>
<protein>
    <submittedName>
        <fullName evidence="5">Gliding motility protein GldM</fullName>
    </submittedName>
</protein>
<sequence>MAGGKLTPRQKMINLMYLVFIAMLALNMSKEVLSAFGLMNEQFEEANTQAKKTNKDLYDVLALKASESPQFVEAKNMSDKVKKISNNFYLYLEGLKGDITKNFERENGKLPYEAMDKGEMIDEAWFAGDGYSNKGNEIVATINQYKKDMIAAFGKENKYNALKKEIQSKFDTENIKNNEGVSKKYLDYHFKGFPAIASLTKLSAMQNNVETIESNVYNIALGKAAIEATSMNKYKAIVVTDKSAFFSGEEVTGKVVLGRYDDATVPTRVGVDGGKVTMENGQAKFQINAGSIGEQEINGQFVFLEDGKEVEIPIQGNYVVVPRPNEATISADKMNSVYRGVDNPMTISFAGIADSDVNASASGLKKSGKAGKYNWNVTGVSGTKATITVTGKLPDGKAVTSKKEFNVRDIPIPAPSIRGKINSSKGRAQDLSVSTVNVEFPDFVYDLSVTVKSFELYVPGNPGMIVQGNKFDGRAQAAINKARRGDQITITNIKTKLVGNSTYRIRDSTPFIWEVQ</sequence>
<feature type="domain" description="Gliding motility-associated protein GldM first immunoglobulin-like" evidence="3">
    <location>
        <begin position="228"/>
        <end position="322"/>
    </location>
</feature>
<dbReference type="NCBIfam" id="TIGR03517">
    <property type="entry name" value="GldM_gliding"/>
    <property type="match status" value="1"/>
</dbReference>
<dbReference type="EMBL" id="CP080429">
    <property type="protein sequence ID" value="QYJ67194.1"/>
    <property type="molecule type" value="Genomic_DNA"/>
</dbReference>
<dbReference type="RefSeq" id="WP_220639541.1">
    <property type="nucleotide sequence ID" value="NZ_CP080429.1"/>
</dbReference>
<organism evidence="5 6">
    <name type="scientific">Flavobacterium litorale</name>
    <dbReference type="NCBI Taxonomy" id="2856519"/>
    <lineage>
        <taxon>Bacteria</taxon>
        <taxon>Pseudomonadati</taxon>
        <taxon>Bacteroidota</taxon>
        <taxon>Flavobacteriia</taxon>
        <taxon>Flavobacteriales</taxon>
        <taxon>Flavobacteriaceae</taxon>
        <taxon>Flavobacterium</taxon>
    </lineage>
</organism>
<feature type="domain" description="Gliding motility-associated protein GldM C-terminal" evidence="1">
    <location>
        <begin position="411"/>
        <end position="514"/>
    </location>
</feature>